<comment type="caution">
    <text evidence="2">The sequence shown here is derived from an EMBL/GenBank/DDBJ whole genome shotgun (WGS) entry which is preliminary data.</text>
</comment>
<keyword evidence="1" id="KW-0812">Transmembrane</keyword>
<name>A0ABU2L0M6_9ACTN</name>
<dbReference type="InterPro" id="IPR013901">
    <property type="entry name" value="Anthrone_oxy"/>
</dbReference>
<organism evidence="2 3">
    <name type="scientific">Streptomonospora wellingtoniae</name>
    <dbReference type="NCBI Taxonomy" id="3075544"/>
    <lineage>
        <taxon>Bacteria</taxon>
        <taxon>Bacillati</taxon>
        <taxon>Actinomycetota</taxon>
        <taxon>Actinomycetes</taxon>
        <taxon>Streptosporangiales</taxon>
        <taxon>Nocardiopsidaceae</taxon>
        <taxon>Streptomonospora</taxon>
    </lineage>
</organism>
<protein>
    <submittedName>
        <fullName evidence="2">Anthrone oxygenase family protein</fullName>
    </submittedName>
</protein>
<dbReference type="EMBL" id="JAVREK010000033">
    <property type="protein sequence ID" value="MDT0304961.1"/>
    <property type="molecule type" value="Genomic_DNA"/>
</dbReference>
<evidence type="ECO:0000313" key="2">
    <source>
        <dbReference type="EMBL" id="MDT0304961.1"/>
    </source>
</evidence>
<feature type="transmembrane region" description="Helical" evidence="1">
    <location>
        <begin position="141"/>
        <end position="159"/>
    </location>
</feature>
<reference evidence="3" key="1">
    <citation type="submission" date="2023-07" db="EMBL/GenBank/DDBJ databases">
        <title>30 novel species of actinomycetes from the DSMZ collection.</title>
        <authorList>
            <person name="Nouioui I."/>
        </authorList>
    </citation>
    <scope>NUCLEOTIDE SEQUENCE [LARGE SCALE GENOMIC DNA]</scope>
    <source>
        <strain evidence="3">DSM 45055</strain>
    </source>
</reference>
<keyword evidence="3" id="KW-1185">Reference proteome</keyword>
<dbReference type="Proteomes" id="UP001183226">
    <property type="component" value="Unassembled WGS sequence"/>
</dbReference>
<evidence type="ECO:0000313" key="3">
    <source>
        <dbReference type="Proteomes" id="UP001183226"/>
    </source>
</evidence>
<feature type="transmembrane region" description="Helical" evidence="1">
    <location>
        <begin position="85"/>
        <end position="105"/>
    </location>
</feature>
<sequence length="160" mass="15961">MPEIVRQAALVAAAADTGLFAGLFTAFAYAVMPGLARAGDTAFVEAMQAINAAILNPVFAAVFAGTPVLLAAAAAAHLGEDGSAAAWLGAALALVAAVIAVTMALNVPLNNALERAGHPSGPDQAARARRAFETAWVRWNVLRAALSVAALACTAAALAA</sequence>
<accession>A0ABU2L0M6</accession>
<evidence type="ECO:0000256" key="1">
    <source>
        <dbReference type="SAM" id="Phobius"/>
    </source>
</evidence>
<proteinExistence type="predicted"/>
<gene>
    <name evidence="2" type="ORF">RM446_22805</name>
</gene>
<keyword evidence="1" id="KW-1133">Transmembrane helix</keyword>
<feature type="transmembrane region" description="Helical" evidence="1">
    <location>
        <begin position="54"/>
        <end position="78"/>
    </location>
</feature>
<keyword evidence="1" id="KW-0472">Membrane</keyword>
<dbReference type="Pfam" id="PF08592">
    <property type="entry name" value="Anthrone_oxy"/>
    <property type="match status" value="1"/>
</dbReference>
<dbReference type="RefSeq" id="WP_311547473.1">
    <property type="nucleotide sequence ID" value="NZ_JAVREK010000033.1"/>
</dbReference>